<reference evidence="1" key="1">
    <citation type="submission" date="2022-06" db="EMBL/GenBank/DDBJ databases">
        <title>Sphingomicrobium sedimins sp. nov., a marine bacterium isolated from tidal flat.</title>
        <authorList>
            <person name="Kim C.-H."/>
            <person name="Yoo Y."/>
            <person name="Kim J.-J."/>
        </authorList>
    </citation>
    <scope>NUCLEOTIDE SEQUENCE</scope>
    <source>
        <strain evidence="1">GRR-S6-50</strain>
    </source>
</reference>
<sequence length="229" mass="24228">MSDFSNAIVIGQGGIGGAIADAIEARGGRVTRLGRQTTPPIDFLEPATIEAAASALEAQGPFDAVIIASGILHSDAFGPEKSWRMLDADPLTTTFAINTIGPALVARHFIPLLPRKERFLFAALSARVGSISDNRIGGWYGYRASKAALNQIIRTLAIELGRTHKEGVIAALHPGTVDTKLSEPFQGNVPDKQLFSPEKSANHLLDVLSGLTPEDSGGHFDWAGEPVPA</sequence>
<dbReference type="EMBL" id="JAMSHT010000001">
    <property type="protein sequence ID" value="MCM8558520.1"/>
    <property type="molecule type" value="Genomic_DNA"/>
</dbReference>
<dbReference type="Gene3D" id="3.40.50.720">
    <property type="entry name" value="NAD(P)-binding Rossmann-like Domain"/>
    <property type="match status" value="1"/>
</dbReference>
<dbReference type="PRINTS" id="PR00081">
    <property type="entry name" value="GDHRDH"/>
</dbReference>
<comment type="caution">
    <text evidence="1">The sequence shown here is derived from an EMBL/GenBank/DDBJ whole genome shotgun (WGS) entry which is preliminary data.</text>
</comment>
<organism evidence="1 2">
    <name type="scientific">Sphingomicrobium sediminis</name>
    <dbReference type="NCBI Taxonomy" id="2950949"/>
    <lineage>
        <taxon>Bacteria</taxon>
        <taxon>Pseudomonadati</taxon>
        <taxon>Pseudomonadota</taxon>
        <taxon>Alphaproteobacteria</taxon>
        <taxon>Sphingomonadales</taxon>
        <taxon>Sphingomonadaceae</taxon>
        <taxon>Sphingomicrobium</taxon>
    </lineage>
</organism>
<name>A0A9X2J3W9_9SPHN</name>
<dbReference type="AlphaFoldDB" id="A0A9X2J3W9"/>
<dbReference type="SUPFAM" id="SSF51735">
    <property type="entry name" value="NAD(P)-binding Rossmann-fold domains"/>
    <property type="match status" value="1"/>
</dbReference>
<dbReference type="Proteomes" id="UP001155128">
    <property type="component" value="Unassembled WGS sequence"/>
</dbReference>
<proteinExistence type="predicted"/>
<dbReference type="InterPro" id="IPR036291">
    <property type="entry name" value="NAD(P)-bd_dom_sf"/>
</dbReference>
<evidence type="ECO:0000313" key="2">
    <source>
        <dbReference type="Proteomes" id="UP001155128"/>
    </source>
</evidence>
<dbReference type="PANTHER" id="PTHR43544">
    <property type="entry name" value="SHORT-CHAIN DEHYDROGENASE/REDUCTASE"/>
    <property type="match status" value="1"/>
</dbReference>
<dbReference type="PANTHER" id="PTHR43544:SF12">
    <property type="entry name" value="NAD(P)-BINDING ROSSMANN-FOLD SUPERFAMILY PROTEIN"/>
    <property type="match status" value="1"/>
</dbReference>
<dbReference type="InterPro" id="IPR002347">
    <property type="entry name" value="SDR_fam"/>
</dbReference>
<dbReference type="RefSeq" id="WP_252115462.1">
    <property type="nucleotide sequence ID" value="NZ_JAMSHT010000001.1"/>
</dbReference>
<gene>
    <name evidence="1" type="ORF">NDO55_11885</name>
</gene>
<dbReference type="GO" id="GO:0016491">
    <property type="term" value="F:oxidoreductase activity"/>
    <property type="evidence" value="ECO:0007669"/>
    <property type="project" value="TreeGrafter"/>
</dbReference>
<evidence type="ECO:0000313" key="1">
    <source>
        <dbReference type="EMBL" id="MCM8558520.1"/>
    </source>
</evidence>
<keyword evidence="2" id="KW-1185">Reference proteome</keyword>
<protein>
    <submittedName>
        <fullName evidence="1">SDR family oxidoreductase</fullName>
    </submittedName>
</protein>
<accession>A0A9X2J3W9</accession>
<dbReference type="Pfam" id="PF13561">
    <property type="entry name" value="adh_short_C2"/>
    <property type="match status" value="1"/>
</dbReference>
<dbReference type="InterPro" id="IPR051468">
    <property type="entry name" value="Fungal_SecMetab_SDRs"/>
</dbReference>
<dbReference type="GO" id="GO:0005737">
    <property type="term" value="C:cytoplasm"/>
    <property type="evidence" value="ECO:0007669"/>
    <property type="project" value="TreeGrafter"/>
</dbReference>